<accession>A0ABQ0DE02</accession>
<proteinExistence type="predicted"/>
<evidence type="ECO:0000313" key="2">
    <source>
        <dbReference type="Proteomes" id="UP001628156"/>
    </source>
</evidence>
<comment type="caution">
    <text evidence="1">The sequence shown here is derived from an EMBL/GenBank/DDBJ whole genome shotgun (WGS) entry which is preliminary data.</text>
</comment>
<organism evidence="1 2">
    <name type="scientific">Entamoeba nuttalli</name>
    <dbReference type="NCBI Taxonomy" id="412467"/>
    <lineage>
        <taxon>Eukaryota</taxon>
        <taxon>Amoebozoa</taxon>
        <taxon>Evosea</taxon>
        <taxon>Archamoebae</taxon>
        <taxon>Mastigamoebida</taxon>
        <taxon>Entamoebidae</taxon>
        <taxon>Entamoeba</taxon>
    </lineage>
</organism>
<dbReference type="Proteomes" id="UP001628156">
    <property type="component" value="Unassembled WGS sequence"/>
</dbReference>
<name>A0ABQ0DE02_9EUKA</name>
<keyword evidence="2" id="KW-1185">Reference proteome</keyword>
<protein>
    <submittedName>
        <fullName evidence="1">Uncharacterized protein</fullName>
    </submittedName>
</protein>
<sequence>MERTILKYLQQPSNEGKIIGLFVLTKRYEFIMKKNKDKTLLSFSSEFIQYYKAIGPTFFCNYIELLETQNENEPTSEMLITLLQLFIHSDEVINHSMSYPITLSLVSRLFNEPSLQQSLPTVLVILGALFYNPQIKKSQKIKEILPNIYSKLVLCDAIHWFSQIVTIPEYCTKFAQCISKTPQIVVLKLIPWIKLSSINLTTKQWLLSFCCKLLPNKLSENDTIQITSVVSQCIDSSKDILSIRPLESIKVLISRLSIEVRSNLSLNSKRLYETSQIIESLIIILNNFIRFNEGDEIENNIIIHSRVEIDQLANIYYPMLPVLYDLQTDVISWLQECILEESTINEVILNESKRQFLVHLFQLVLTGAVLVLDLKKKNEFEIILPLLEVFKKKDDDFKVLWNAWEAFNDVIIENN</sequence>
<dbReference type="EMBL" id="BAAFRS010000063">
    <property type="protein sequence ID" value="GAB1221083.1"/>
    <property type="molecule type" value="Genomic_DNA"/>
</dbReference>
<reference evidence="1 2" key="1">
    <citation type="journal article" date="2019" name="PLoS Negl. Trop. Dis.">
        <title>Whole genome sequencing of Entamoeba nuttalli reveals mammalian host-related molecular signatures and a novel octapeptide-repeat surface protein.</title>
        <authorList>
            <person name="Tanaka M."/>
            <person name="Makiuchi T."/>
            <person name="Komiyama T."/>
            <person name="Shiina T."/>
            <person name="Osaki K."/>
            <person name="Tachibana H."/>
        </authorList>
    </citation>
    <scope>NUCLEOTIDE SEQUENCE [LARGE SCALE GENOMIC DNA]</scope>
    <source>
        <strain evidence="1 2">P19-061405</strain>
    </source>
</reference>
<evidence type="ECO:0000313" key="1">
    <source>
        <dbReference type="EMBL" id="GAB1221083.1"/>
    </source>
</evidence>
<gene>
    <name evidence="1" type="ORF">ENUP19_0063G0043</name>
</gene>